<protein>
    <submittedName>
        <fullName evidence="1">Uncharacterized protein</fullName>
    </submittedName>
</protein>
<name>A0ABD3GIR7_9MARC</name>
<comment type="caution">
    <text evidence="1">The sequence shown here is derived from an EMBL/GenBank/DDBJ whole genome shotgun (WGS) entry which is preliminary data.</text>
</comment>
<dbReference type="EMBL" id="JBJQOH010000007">
    <property type="protein sequence ID" value="KAL3678067.1"/>
    <property type="molecule type" value="Genomic_DNA"/>
</dbReference>
<reference evidence="1 2" key="1">
    <citation type="submission" date="2024-09" db="EMBL/GenBank/DDBJ databases">
        <title>Chromosome-scale assembly of Riccia sorocarpa.</title>
        <authorList>
            <person name="Paukszto L."/>
        </authorList>
    </citation>
    <scope>NUCLEOTIDE SEQUENCE [LARGE SCALE GENOMIC DNA]</scope>
    <source>
        <strain evidence="1">LP-2024</strain>
        <tissue evidence="1">Aerial parts of the thallus</tissue>
    </source>
</reference>
<accession>A0ABD3GIR7</accession>
<proteinExistence type="predicted"/>
<keyword evidence="2" id="KW-1185">Reference proteome</keyword>
<dbReference type="Proteomes" id="UP001633002">
    <property type="component" value="Unassembled WGS sequence"/>
</dbReference>
<evidence type="ECO:0000313" key="1">
    <source>
        <dbReference type="EMBL" id="KAL3678067.1"/>
    </source>
</evidence>
<evidence type="ECO:0000313" key="2">
    <source>
        <dbReference type="Proteomes" id="UP001633002"/>
    </source>
</evidence>
<sequence>MEGFALLGVVTFVERHHPLPKVEDGKADQTVYDINTYWPTVCHSYDTEHVCTELCQDLGSHICAVYSNDGTADGRYVSHVIFPLPKAVQEKLRLAELEGLKIHMPDWSEMMGLRWQPSFEEIVLKERSWRGREAAKAELQDALQLLQRFRDFGTVPDLVVTTLSLKEKTSLATWDCANKTADEVRIAVADLLVEVETEVRQAALVYVQYLMKIFRGTSTGIPRWEDAEGFVADKFEKMQS</sequence>
<dbReference type="AlphaFoldDB" id="A0ABD3GIR7"/>
<organism evidence="1 2">
    <name type="scientific">Riccia sorocarpa</name>
    <dbReference type="NCBI Taxonomy" id="122646"/>
    <lineage>
        <taxon>Eukaryota</taxon>
        <taxon>Viridiplantae</taxon>
        <taxon>Streptophyta</taxon>
        <taxon>Embryophyta</taxon>
        <taxon>Marchantiophyta</taxon>
        <taxon>Marchantiopsida</taxon>
        <taxon>Marchantiidae</taxon>
        <taxon>Marchantiales</taxon>
        <taxon>Ricciaceae</taxon>
        <taxon>Riccia</taxon>
    </lineage>
</organism>
<gene>
    <name evidence="1" type="ORF">R1sor_021023</name>
</gene>